<proteinExistence type="predicted"/>
<dbReference type="PATRIC" id="fig|1423722.3.peg.1548"/>
<dbReference type="RefSeq" id="WP_169787591.1">
    <property type="nucleotide sequence ID" value="NZ_AZCV01000008.1"/>
</dbReference>
<feature type="transmembrane region" description="Helical" evidence="1">
    <location>
        <begin position="7"/>
        <end position="22"/>
    </location>
</feature>
<keyword evidence="3" id="KW-1185">Reference proteome</keyword>
<dbReference type="AlphaFoldDB" id="A0A0R1H1F9"/>
<evidence type="ECO:0000256" key="1">
    <source>
        <dbReference type="SAM" id="Phobius"/>
    </source>
</evidence>
<evidence type="ECO:0000313" key="3">
    <source>
        <dbReference type="Proteomes" id="UP000050909"/>
    </source>
</evidence>
<name>A0A0R1H1F9_9LACO</name>
<evidence type="ECO:0000313" key="2">
    <source>
        <dbReference type="EMBL" id="KRK37018.1"/>
    </source>
</evidence>
<comment type="caution">
    <text evidence="2">The sequence shown here is derived from an EMBL/GenBank/DDBJ whole genome shotgun (WGS) entry which is preliminary data.</text>
</comment>
<dbReference type="Proteomes" id="UP000050909">
    <property type="component" value="Unassembled WGS sequence"/>
</dbReference>
<gene>
    <name evidence="2" type="ORF">FC62_GL001522</name>
</gene>
<keyword evidence="1" id="KW-0472">Membrane</keyword>
<dbReference type="EMBL" id="AZCV01000008">
    <property type="protein sequence ID" value="KRK37018.1"/>
    <property type="molecule type" value="Genomic_DNA"/>
</dbReference>
<accession>A0A0R1H1F9</accession>
<keyword evidence="1" id="KW-1133">Transmembrane helix</keyword>
<sequence>MNNRSTILGLFTLAGLILGWFLHQIMVWTFVGMAMGYVVTYWIPYLVQRRRQNRK</sequence>
<reference evidence="2 3" key="1">
    <citation type="journal article" date="2015" name="Genome Announc.">
        <title>Expanding the biotechnology potential of lactobacilli through comparative genomics of 213 strains and associated genera.</title>
        <authorList>
            <person name="Sun Z."/>
            <person name="Harris H.M."/>
            <person name="McCann A."/>
            <person name="Guo C."/>
            <person name="Argimon S."/>
            <person name="Zhang W."/>
            <person name="Yang X."/>
            <person name="Jeffery I.B."/>
            <person name="Cooney J.C."/>
            <person name="Kagawa T.F."/>
            <person name="Liu W."/>
            <person name="Song Y."/>
            <person name="Salvetti E."/>
            <person name="Wrobel A."/>
            <person name="Rasinkangas P."/>
            <person name="Parkhill J."/>
            <person name="Rea M.C."/>
            <person name="O'Sullivan O."/>
            <person name="Ritari J."/>
            <person name="Douillard F.P."/>
            <person name="Paul Ross R."/>
            <person name="Yang R."/>
            <person name="Briner A.E."/>
            <person name="Felis G.E."/>
            <person name="de Vos W.M."/>
            <person name="Barrangou R."/>
            <person name="Klaenhammer T.R."/>
            <person name="Caufield P.W."/>
            <person name="Cui Y."/>
            <person name="Zhang H."/>
            <person name="O'Toole P.W."/>
        </authorList>
    </citation>
    <scope>NUCLEOTIDE SEQUENCE [LARGE SCALE GENOMIC DNA]</scope>
    <source>
        <strain evidence="2 3">DSM 20534</strain>
    </source>
</reference>
<feature type="transmembrane region" description="Helical" evidence="1">
    <location>
        <begin position="28"/>
        <end position="47"/>
    </location>
</feature>
<organism evidence="2 3">
    <name type="scientific">Amylolactobacillus amylotrophicus DSM 20534</name>
    <dbReference type="NCBI Taxonomy" id="1423722"/>
    <lineage>
        <taxon>Bacteria</taxon>
        <taxon>Bacillati</taxon>
        <taxon>Bacillota</taxon>
        <taxon>Bacilli</taxon>
        <taxon>Lactobacillales</taxon>
        <taxon>Lactobacillaceae</taxon>
        <taxon>Amylolactobacillus</taxon>
    </lineage>
</organism>
<keyword evidence="1" id="KW-0812">Transmembrane</keyword>
<protein>
    <submittedName>
        <fullName evidence="2">Uncharacterized protein</fullName>
    </submittedName>
</protein>